<proteinExistence type="predicted"/>
<organism evidence="2 3">
    <name type="scientific">Streptomyces misionensis</name>
    <dbReference type="NCBI Taxonomy" id="67331"/>
    <lineage>
        <taxon>Bacteria</taxon>
        <taxon>Bacillati</taxon>
        <taxon>Actinomycetota</taxon>
        <taxon>Actinomycetes</taxon>
        <taxon>Kitasatosporales</taxon>
        <taxon>Streptomycetaceae</taxon>
        <taxon>Streptomyces</taxon>
    </lineage>
</organism>
<sequence>MTAAPDHLALPARRRRHARLISTLTTLIGGCADAAGDVYGPIAAAPPEQSGVPVSLEKSLQLSLSAPLLLDQAVQQDAARWPSAVLHEQATARRTFAARCALASAEQALHGTEQDQRSTPGTVPPPTVPQSAALDLAELGEAVLTHWAADREEAVALVERAVAGGEYTAHEILDEATDVAVLAGVLALHDMRGQTDPSAAAECCLLAARHYALAISLASADLDDIR</sequence>
<accession>A0A1H5K1Q9</accession>
<dbReference type="GeneID" id="95516856"/>
<dbReference type="RefSeq" id="WP_074996390.1">
    <property type="nucleotide sequence ID" value="NZ_FNTD01000005.1"/>
</dbReference>
<dbReference type="EMBL" id="FNTD01000005">
    <property type="protein sequence ID" value="SEE58723.1"/>
    <property type="molecule type" value="Genomic_DNA"/>
</dbReference>
<gene>
    <name evidence="2" type="ORF">SAMN04490357_7662</name>
</gene>
<name>A0A1H5K1Q9_9ACTN</name>
<feature type="region of interest" description="Disordered" evidence="1">
    <location>
        <begin position="108"/>
        <end position="130"/>
    </location>
</feature>
<dbReference type="STRING" id="67331.SAMN04490357_7662"/>
<evidence type="ECO:0000313" key="2">
    <source>
        <dbReference type="EMBL" id="SEE58723.1"/>
    </source>
</evidence>
<dbReference type="AlphaFoldDB" id="A0A1H5K1Q9"/>
<evidence type="ECO:0000313" key="3">
    <source>
        <dbReference type="Proteomes" id="UP000182375"/>
    </source>
</evidence>
<evidence type="ECO:0000256" key="1">
    <source>
        <dbReference type="SAM" id="MobiDB-lite"/>
    </source>
</evidence>
<dbReference type="Proteomes" id="UP000182375">
    <property type="component" value="Unassembled WGS sequence"/>
</dbReference>
<protein>
    <submittedName>
        <fullName evidence="2">Uncharacterized protein</fullName>
    </submittedName>
</protein>
<reference evidence="2 3" key="1">
    <citation type="submission" date="2016-10" db="EMBL/GenBank/DDBJ databases">
        <authorList>
            <person name="de Groot N.N."/>
        </authorList>
    </citation>
    <scope>NUCLEOTIDE SEQUENCE [LARGE SCALE GENOMIC DNA]</scope>
    <source>
        <strain evidence="2 3">DSM 40306</strain>
    </source>
</reference>